<evidence type="ECO:0000313" key="3">
    <source>
        <dbReference type="Proteomes" id="UP000011717"/>
    </source>
</evidence>
<gene>
    <name evidence="2" type="ORF">C725_2475</name>
</gene>
<comment type="caution">
    <text evidence="2">The sequence shown here is derived from an EMBL/GenBank/DDBJ whole genome shotgun (WGS) entry which is preliminary data.</text>
</comment>
<proteinExistence type="predicted"/>
<keyword evidence="3" id="KW-1185">Reference proteome</keyword>
<keyword evidence="1" id="KW-0472">Membrane</keyword>
<feature type="transmembrane region" description="Helical" evidence="1">
    <location>
        <begin position="20"/>
        <end position="45"/>
    </location>
</feature>
<keyword evidence="1" id="KW-0812">Transmembrane</keyword>
<evidence type="ECO:0000313" key="2">
    <source>
        <dbReference type="EMBL" id="EMD82189.1"/>
    </source>
</evidence>
<organism evidence="2 3">
    <name type="scientific">Pacificimonas flava</name>
    <dbReference type="NCBI Taxonomy" id="1234595"/>
    <lineage>
        <taxon>Bacteria</taxon>
        <taxon>Pseudomonadati</taxon>
        <taxon>Pseudomonadota</taxon>
        <taxon>Alphaproteobacteria</taxon>
        <taxon>Sphingomonadales</taxon>
        <taxon>Sphingosinicellaceae</taxon>
        <taxon>Pacificimonas</taxon>
    </lineage>
</organism>
<feature type="transmembrane region" description="Helical" evidence="1">
    <location>
        <begin position="95"/>
        <end position="113"/>
    </location>
</feature>
<feature type="transmembrane region" description="Helical" evidence="1">
    <location>
        <begin position="65"/>
        <end position="86"/>
    </location>
</feature>
<evidence type="ECO:0000256" key="1">
    <source>
        <dbReference type="SAM" id="Phobius"/>
    </source>
</evidence>
<name>M2T6N8_9SPHN</name>
<dbReference type="EMBL" id="AMRV01000009">
    <property type="protein sequence ID" value="EMD82189.1"/>
    <property type="molecule type" value="Genomic_DNA"/>
</dbReference>
<keyword evidence="1" id="KW-1133">Transmembrane helix</keyword>
<dbReference type="GO" id="GO:0016020">
    <property type="term" value="C:membrane"/>
    <property type="evidence" value="ECO:0007669"/>
    <property type="project" value="InterPro"/>
</dbReference>
<accession>M2T6N8</accession>
<dbReference type="Pfam" id="PF05656">
    <property type="entry name" value="DUF805"/>
    <property type="match status" value="1"/>
</dbReference>
<dbReference type="Proteomes" id="UP000011717">
    <property type="component" value="Unassembled WGS sequence"/>
</dbReference>
<dbReference type="AlphaFoldDB" id="M2T6N8"/>
<reference evidence="2 3" key="1">
    <citation type="journal article" date="2013" name="Genome Announc.">
        <title>Draft Genome Sequence of Strain JLT2015T, Belonging to the Family Sphingomonadaceae of the Alphaproteobacteria.</title>
        <authorList>
            <person name="Tang K."/>
            <person name="Liu K."/>
            <person name="Li S."/>
            <person name="Jiao N."/>
        </authorList>
    </citation>
    <scope>NUCLEOTIDE SEQUENCE [LARGE SCALE GENOMIC DNA]</scope>
    <source>
        <strain evidence="2 3">JLT2015</strain>
    </source>
</reference>
<protein>
    <submittedName>
        <fullName evidence="2">Uncharacterized protein</fullName>
    </submittedName>
</protein>
<dbReference type="InterPro" id="IPR008523">
    <property type="entry name" value="DUF805"/>
</dbReference>
<sequence length="134" mass="14424">MAHTTHADGEIMRKVRLNRASYWTAMGAVLAVLFVLNSLGLPPGLMELALLALGIPRLHDAGHSGWWLTGLFGGQAAMIGLAVYFGREWRPGSEIALLLAGTYWIAVIIVGTIPGQRRANRWGAPPRAGISLAR</sequence>